<keyword evidence="1" id="KW-0812">Transmembrane</keyword>
<organism evidence="2 3">
    <name type="scientific">Ranitomeya imitator</name>
    <name type="common">mimic poison frog</name>
    <dbReference type="NCBI Taxonomy" id="111125"/>
    <lineage>
        <taxon>Eukaryota</taxon>
        <taxon>Metazoa</taxon>
        <taxon>Chordata</taxon>
        <taxon>Craniata</taxon>
        <taxon>Vertebrata</taxon>
        <taxon>Euteleostomi</taxon>
        <taxon>Amphibia</taxon>
        <taxon>Batrachia</taxon>
        <taxon>Anura</taxon>
        <taxon>Neobatrachia</taxon>
        <taxon>Hyloidea</taxon>
        <taxon>Dendrobatidae</taxon>
        <taxon>Dendrobatinae</taxon>
        <taxon>Ranitomeya</taxon>
    </lineage>
</organism>
<keyword evidence="1" id="KW-1133">Transmembrane helix</keyword>
<evidence type="ECO:0000313" key="2">
    <source>
        <dbReference type="EMBL" id="CAJ0924201.1"/>
    </source>
</evidence>
<reference evidence="2" key="1">
    <citation type="submission" date="2023-07" db="EMBL/GenBank/DDBJ databases">
        <authorList>
            <person name="Stuckert A."/>
        </authorList>
    </citation>
    <scope>NUCLEOTIDE SEQUENCE</scope>
</reference>
<proteinExistence type="predicted"/>
<evidence type="ECO:0000313" key="3">
    <source>
        <dbReference type="Proteomes" id="UP001176940"/>
    </source>
</evidence>
<dbReference type="EMBL" id="CAUEEQ010003025">
    <property type="protein sequence ID" value="CAJ0924201.1"/>
    <property type="molecule type" value="Genomic_DNA"/>
</dbReference>
<dbReference type="Pfam" id="PF15137">
    <property type="entry name" value="ECPIP"/>
    <property type="match status" value="1"/>
</dbReference>
<name>A0ABN9KYJ5_9NEOB</name>
<evidence type="ECO:0000256" key="1">
    <source>
        <dbReference type="SAM" id="Phobius"/>
    </source>
</evidence>
<feature type="transmembrane region" description="Helical" evidence="1">
    <location>
        <begin position="20"/>
        <end position="39"/>
    </location>
</feature>
<sequence>MELCCLKPGAYDIRISMSFYRYLFFLLVFLDFCIIEHLVESQNHTLIFSKDNNLRNCSCSFDIQSCDYSLANLLCNCKTIALPKNKTGSRPSYNGDLTIWFSDTITLGKLVNFTIVHSLKLSLCGATTLPTEYLAILGLRYLRVQAETIQEQSLTITHCSVKDRPCQLLTTPPLHISYLDTSLFNGLPLLKSYSVENVSSIKEEFPNLPFSNLISATNKSYIVTLIY</sequence>
<accession>A0ABN9KYJ5</accession>
<comment type="caution">
    <text evidence="2">The sequence shown here is derived from an EMBL/GenBank/DDBJ whole genome shotgun (WGS) entry which is preliminary data.</text>
</comment>
<dbReference type="InterPro" id="IPR029250">
    <property type="entry name" value="ECPIP"/>
</dbReference>
<dbReference type="PANTHER" id="PTHR35658:SF1">
    <property type="entry name" value="CHROMOSOME 21 OPEN READING FRAME 62"/>
    <property type="match status" value="1"/>
</dbReference>
<keyword evidence="3" id="KW-1185">Reference proteome</keyword>
<gene>
    <name evidence="2" type="ORF">RIMI_LOCUS2203997</name>
</gene>
<keyword evidence="1" id="KW-0472">Membrane</keyword>
<dbReference type="Proteomes" id="UP001176940">
    <property type="component" value="Unassembled WGS sequence"/>
</dbReference>
<dbReference type="PANTHER" id="PTHR35658">
    <property type="entry name" value="RCG58666, ISOFORM CRA_A"/>
    <property type="match status" value="1"/>
</dbReference>
<protein>
    <submittedName>
        <fullName evidence="2">Uncharacterized protein</fullName>
    </submittedName>
</protein>